<dbReference type="GeneID" id="8249946"/>
<evidence type="ECO:0000256" key="1">
    <source>
        <dbReference type="SAM" id="MobiDB-lite"/>
    </source>
</evidence>
<dbReference type="PANTHER" id="PTHR36015:SF6">
    <property type="entry name" value="HOLLIDAY JUNCTION RESOLVASE MOC1, CHLOROPLASTIC-RELATED"/>
    <property type="match status" value="1"/>
</dbReference>
<reference evidence="2 3" key="1">
    <citation type="journal article" date="2009" name="Science">
        <title>Green evolution and dynamic adaptations revealed by genomes of the marine picoeukaryotes Micromonas.</title>
        <authorList>
            <person name="Worden A.Z."/>
            <person name="Lee J.H."/>
            <person name="Mock T."/>
            <person name="Rouze P."/>
            <person name="Simmons M.P."/>
            <person name="Aerts A.L."/>
            <person name="Allen A.E."/>
            <person name="Cuvelier M.L."/>
            <person name="Derelle E."/>
            <person name="Everett M.V."/>
            <person name="Foulon E."/>
            <person name="Grimwood J."/>
            <person name="Gundlach H."/>
            <person name="Henrissat B."/>
            <person name="Napoli C."/>
            <person name="McDonald S.M."/>
            <person name="Parker M.S."/>
            <person name="Rombauts S."/>
            <person name="Salamov A."/>
            <person name="Von Dassow P."/>
            <person name="Badger J.H."/>
            <person name="Coutinho P.M."/>
            <person name="Demir E."/>
            <person name="Dubchak I."/>
            <person name="Gentemann C."/>
            <person name="Eikrem W."/>
            <person name="Gready J.E."/>
            <person name="John U."/>
            <person name="Lanier W."/>
            <person name="Lindquist E.A."/>
            <person name="Lucas S."/>
            <person name="Mayer K.F."/>
            <person name="Moreau H."/>
            <person name="Not F."/>
            <person name="Otillar R."/>
            <person name="Panaud O."/>
            <person name="Pangilinan J."/>
            <person name="Paulsen I."/>
            <person name="Piegu B."/>
            <person name="Poliakov A."/>
            <person name="Robbens S."/>
            <person name="Schmutz J."/>
            <person name="Toulza E."/>
            <person name="Wyss T."/>
            <person name="Zelensky A."/>
            <person name="Zhou K."/>
            <person name="Armbrust E.V."/>
            <person name="Bhattacharya D."/>
            <person name="Goodenough U.W."/>
            <person name="Van de Peer Y."/>
            <person name="Grigoriev I.V."/>
        </authorList>
    </citation>
    <scope>NUCLEOTIDE SEQUENCE [LARGE SCALE GENOMIC DNA]</scope>
    <source>
        <strain evidence="3">RCC299 / NOUM17</strain>
    </source>
</reference>
<accession>C1EJR2</accession>
<dbReference type="AlphaFoldDB" id="C1EJR2"/>
<protein>
    <submittedName>
        <fullName evidence="2">Uncharacterized protein</fullName>
    </submittedName>
</protein>
<gene>
    <name evidence="2" type="ORF">MICPUN_65033</name>
</gene>
<dbReference type="InParanoid" id="C1EJR2"/>
<proteinExistence type="predicted"/>
<evidence type="ECO:0000313" key="3">
    <source>
        <dbReference type="Proteomes" id="UP000002009"/>
    </source>
</evidence>
<evidence type="ECO:0000313" key="2">
    <source>
        <dbReference type="EMBL" id="ACO68234.1"/>
    </source>
</evidence>
<keyword evidence="3" id="KW-1185">Reference proteome</keyword>
<feature type="compositionally biased region" description="Low complexity" evidence="1">
    <location>
        <begin position="195"/>
        <end position="206"/>
    </location>
</feature>
<feature type="region of interest" description="Disordered" evidence="1">
    <location>
        <begin position="156"/>
        <end position="206"/>
    </location>
</feature>
<dbReference type="PANTHER" id="PTHR36015">
    <property type="entry name" value="HOLLIDAY JUNCTION RESOLVASE MOC1, CHLOROPLASTIC-RELATED"/>
    <property type="match status" value="1"/>
</dbReference>
<name>C1EJR2_MICCC</name>
<organism evidence="2 3">
    <name type="scientific">Micromonas commoda (strain RCC299 / NOUM17 / CCMP2709)</name>
    <name type="common">Picoplanktonic green alga</name>
    <dbReference type="NCBI Taxonomy" id="296587"/>
    <lineage>
        <taxon>Eukaryota</taxon>
        <taxon>Viridiplantae</taxon>
        <taxon>Chlorophyta</taxon>
        <taxon>Mamiellophyceae</taxon>
        <taxon>Mamiellales</taxon>
        <taxon>Mamiellaceae</taxon>
        <taxon>Micromonas</taxon>
    </lineage>
</organism>
<dbReference type="InterPro" id="IPR045290">
    <property type="entry name" value="MOC1-like"/>
</dbReference>
<dbReference type="KEGG" id="mis:MICPUN_65033"/>
<sequence>MDDPFKIPLGHGSHVGWGRAGTTRTHVVTWVQHGAEATRRPSRLPPQPVRRLPSWHGVLASEGLDVRSVEPMRWKNALGLTARDKDGSRDMAVELCRELWPQCPDLQDASKLKKHHRRAAAFLIAAYGHASSGEPQGRLRERDPLSVILARLARRKNGEEEEPAPATPLATIALPPPEAAPVTPVDRASGHATPDDPITIDIDLAQ</sequence>
<dbReference type="RefSeq" id="XP_002506976.1">
    <property type="nucleotide sequence ID" value="XM_002506930.1"/>
</dbReference>
<dbReference type="OrthoDB" id="1910737at2759"/>
<dbReference type="EMBL" id="CP001335">
    <property type="protein sequence ID" value="ACO68234.1"/>
    <property type="molecule type" value="Genomic_DNA"/>
</dbReference>
<dbReference type="GO" id="GO:0008821">
    <property type="term" value="F:crossover junction DNA endonuclease activity"/>
    <property type="evidence" value="ECO:0007669"/>
    <property type="project" value="InterPro"/>
</dbReference>
<dbReference type="Proteomes" id="UP000002009">
    <property type="component" value="Chromosome 17"/>
</dbReference>